<protein>
    <recommendedName>
        <fullName evidence="2">histidine kinase</fullName>
        <ecNumber evidence="2">2.7.13.3</ecNumber>
    </recommendedName>
</protein>
<keyword evidence="7" id="KW-0067">ATP-binding</keyword>
<organism evidence="10 11">
    <name type="scientific">Actinomadura fulvescens</name>
    <dbReference type="NCBI Taxonomy" id="46160"/>
    <lineage>
        <taxon>Bacteria</taxon>
        <taxon>Bacillati</taxon>
        <taxon>Actinomycetota</taxon>
        <taxon>Actinomycetes</taxon>
        <taxon>Streptosporangiales</taxon>
        <taxon>Thermomonosporaceae</taxon>
        <taxon>Actinomadura</taxon>
    </lineage>
</organism>
<sequence length="382" mass="39540">MDVPLRWRTGVSGRGAADMAIVLACLVLAVLAVKGRWSPLPSAVVAGAGAAGSLAQGWRRHRPRLAAIAGAASYAVSGNPGPLIVGLYAGGAYVPLRRAWLPAAAGWAGLAGWSWIDEGRLSLENAAWTAGAAAVVTAAGGYAATRRALAESWRARAESAEAERRLRDEQARAAERDRIAREMHDVLAHKVSLIALHAGALELAADEGPAPVRDGVALIRVTAREALQELRYVLGALRGDQASPGEPFADLPSLVGAARQAGQRVELDDRAGTLPPAMARVVLRVVQEGLTNVRKHAPDARTTVTVNRGTRGTVTVTVANTAGAEPADLPGAGAGLVGLAERVRLVGGTLHSGPADAGGWRLRAELPWRDHGITGPPPGDVS</sequence>
<keyword evidence="5" id="KW-0547">Nucleotide-binding</keyword>
<keyword evidence="3" id="KW-0597">Phosphoprotein</keyword>
<dbReference type="Pfam" id="PF07730">
    <property type="entry name" value="HisKA_3"/>
    <property type="match status" value="1"/>
</dbReference>
<keyword evidence="8" id="KW-0902">Two-component regulatory system</keyword>
<evidence type="ECO:0000256" key="6">
    <source>
        <dbReference type="ARBA" id="ARBA00022777"/>
    </source>
</evidence>
<dbReference type="PANTHER" id="PTHR24421">
    <property type="entry name" value="NITRATE/NITRITE SENSOR PROTEIN NARX-RELATED"/>
    <property type="match status" value="1"/>
</dbReference>
<dbReference type="EMBL" id="BAAATD010000023">
    <property type="protein sequence ID" value="GAA2637613.1"/>
    <property type="molecule type" value="Genomic_DNA"/>
</dbReference>
<evidence type="ECO:0000256" key="3">
    <source>
        <dbReference type="ARBA" id="ARBA00022553"/>
    </source>
</evidence>
<accession>A0ABN3QX87</accession>
<evidence type="ECO:0000256" key="5">
    <source>
        <dbReference type="ARBA" id="ARBA00022741"/>
    </source>
</evidence>
<dbReference type="InterPro" id="IPR011712">
    <property type="entry name" value="Sig_transdc_His_kin_sub3_dim/P"/>
</dbReference>
<reference evidence="10 11" key="1">
    <citation type="journal article" date="2019" name="Int. J. Syst. Evol. Microbiol.">
        <title>The Global Catalogue of Microorganisms (GCM) 10K type strain sequencing project: providing services to taxonomists for standard genome sequencing and annotation.</title>
        <authorList>
            <consortium name="The Broad Institute Genomics Platform"/>
            <consortium name="The Broad Institute Genome Sequencing Center for Infectious Disease"/>
            <person name="Wu L."/>
            <person name="Ma J."/>
        </authorList>
    </citation>
    <scope>NUCLEOTIDE SEQUENCE [LARGE SCALE GENOMIC DNA]</scope>
    <source>
        <strain evidence="10 11">JCM 6833</strain>
    </source>
</reference>
<evidence type="ECO:0000259" key="9">
    <source>
        <dbReference type="Pfam" id="PF07730"/>
    </source>
</evidence>
<dbReference type="PANTHER" id="PTHR24421:SF10">
    <property type="entry name" value="NITRATE_NITRITE SENSOR PROTEIN NARQ"/>
    <property type="match status" value="1"/>
</dbReference>
<keyword evidence="4" id="KW-0808">Transferase</keyword>
<dbReference type="Gene3D" id="3.30.565.10">
    <property type="entry name" value="Histidine kinase-like ATPase, C-terminal domain"/>
    <property type="match status" value="1"/>
</dbReference>
<dbReference type="RefSeq" id="WP_344549072.1">
    <property type="nucleotide sequence ID" value="NZ_BAAATD010000023.1"/>
</dbReference>
<proteinExistence type="predicted"/>
<evidence type="ECO:0000313" key="11">
    <source>
        <dbReference type="Proteomes" id="UP001501509"/>
    </source>
</evidence>
<dbReference type="InterPro" id="IPR036890">
    <property type="entry name" value="HATPase_C_sf"/>
</dbReference>
<gene>
    <name evidence="10" type="ORF">GCM10010411_91590</name>
</gene>
<dbReference type="InterPro" id="IPR050482">
    <property type="entry name" value="Sensor_HK_TwoCompSys"/>
</dbReference>
<dbReference type="Proteomes" id="UP001501509">
    <property type="component" value="Unassembled WGS sequence"/>
</dbReference>
<comment type="caution">
    <text evidence="10">The sequence shown here is derived from an EMBL/GenBank/DDBJ whole genome shotgun (WGS) entry which is preliminary data.</text>
</comment>
<dbReference type="EC" id="2.7.13.3" evidence="2"/>
<dbReference type="Gene3D" id="1.20.5.1930">
    <property type="match status" value="1"/>
</dbReference>
<evidence type="ECO:0000256" key="8">
    <source>
        <dbReference type="ARBA" id="ARBA00023012"/>
    </source>
</evidence>
<keyword evidence="11" id="KW-1185">Reference proteome</keyword>
<evidence type="ECO:0000256" key="7">
    <source>
        <dbReference type="ARBA" id="ARBA00022840"/>
    </source>
</evidence>
<comment type="catalytic activity">
    <reaction evidence="1">
        <text>ATP + protein L-histidine = ADP + protein N-phospho-L-histidine.</text>
        <dbReference type="EC" id="2.7.13.3"/>
    </reaction>
</comment>
<evidence type="ECO:0000256" key="1">
    <source>
        <dbReference type="ARBA" id="ARBA00000085"/>
    </source>
</evidence>
<name>A0ABN3QX87_9ACTN</name>
<feature type="domain" description="Signal transduction histidine kinase subgroup 3 dimerisation and phosphoacceptor" evidence="9">
    <location>
        <begin position="175"/>
        <end position="240"/>
    </location>
</feature>
<dbReference type="CDD" id="cd16917">
    <property type="entry name" value="HATPase_UhpB-NarQ-NarX-like"/>
    <property type="match status" value="1"/>
</dbReference>
<dbReference type="SUPFAM" id="SSF55874">
    <property type="entry name" value="ATPase domain of HSP90 chaperone/DNA topoisomerase II/histidine kinase"/>
    <property type="match status" value="1"/>
</dbReference>
<evidence type="ECO:0000256" key="4">
    <source>
        <dbReference type="ARBA" id="ARBA00022679"/>
    </source>
</evidence>
<evidence type="ECO:0000256" key="2">
    <source>
        <dbReference type="ARBA" id="ARBA00012438"/>
    </source>
</evidence>
<evidence type="ECO:0000313" key="10">
    <source>
        <dbReference type="EMBL" id="GAA2637613.1"/>
    </source>
</evidence>
<keyword evidence="6" id="KW-0418">Kinase</keyword>